<keyword evidence="2" id="KW-1185">Reference proteome</keyword>
<protein>
    <submittedName>
        <fullName evidence="1">Uncharacterized protein</fullName>
    </submittedName>
</protein>
<comment type="caution">
    <text evidence="1">The sequence shown here is derived from an EMBL/GenBank/DDBJ whole genome shotgun (WGS) entry which is preliminary data.</text>
</comment>
<dbReference type="AlphaFoldDB" id="A0A175Y3D0"/>
<dbReference type="KEGG" id="smy:BJP26_19285"/>
<evidence type="ECO:0000313" key="1">
    <source>
        <dbReference type="EMBL" id="KZB95081.1"/>
    </source>
</evidence>
<gene>
    <name evidence="1" type="ORF">AVM11_17520</name>
</gene>
<dbReference type="RefSeq" id="WP_062126980.1">
    <property type="nucleotide sequence ID" value="NZ_CP017579.1"/>
</dbReference>
<dbReference type="EMBL" id="LQCK02000018">
    <property type="protein sequence ID" value="KZB95081.1"/>
    <property type="molecule type" value="Genomic_DNA"/>
</dbReference>
<sequence length="62" mass="6516">MEEVFDEPSKAKTSHGIVVVKGPDSVDVALTPKAALRTAEQISAAAVEALVEQADAKSTDRH</sequence>
<proteinExistence type="predicted"/>
<name>A0A175Y3D0_9SPHN</name>
<evidence type="ECO:0000313" key="2">
    <source>
        <dbReference type="Proteomes" id="UP000078460"/>
    </source>
</evidence>
<reference evidence="1" key="1">
    <citation type="submission" date="2016-03" db="EMBL/GenBank/DDBJ databases">
        <title>Sphingomonas melonis TY, whole genome shotgun sequencing.</title>
        <authorList>
            <person name="Wang H."/>
            <person name="Zhu P."/>
        </authorList>
    </citation>
    <scope>NUCLEOTIDE SEQUENCE [LARGE SCALE GENOMIC DNA]</scope>
    <source>
        <strain evidence="1">TY</strain>
    </source>
</reference>
<dbReference type="Proteomes" id="UP000078460">
    <property type="component" value="Unassembled WGS sequence"/>
</dbReference>
<organism evidence="1 2">
    <name type="scientific">Sphingomonas melonis TY</name>
    <dbReference type="NCBI Taxonomy" id="621456"/>
    <lineage>
        <taxon>Bacteria</taxon>
        <taxon>Pseudomonadati</taxon>
        <taxon>Pseudomonadota</taxon>
        <taxon>Alphaproteobacteria</taxon>
        <taxon>Sphingomonadales</taxon>
        <taxon>Sphingomonadaceae</taxon>
        <taxon>Sphingomonas</taxon>
    </lineage>
</organism>
<dbReference type="OrthoDB" id="7579791at2"/>
<accession>A0A175Y3D0</accession>